<dbReference type="InterPro" id="IPR004244">
    <property type="entry name" value="Transposase_22"/>
</dbReference>
<dbReference type="InterPro" id="IPR042566">
    <property type="entry name" value="L1_C"/>
</dbReference>
<keyword evidence="1" id="KW-0175">Coiled coil</keyword>
<dbReference type="STRING" id="303518.ENSPNYP00000004299"/>
<dbReference type="Gene3D" id="3.30.250.20">
    <property type="entry name" value="L1 transposable element, C-terminal domain"/>
    <property type="match status" value="1"/>
</dbReference>
<name>A0A3B4F3U7_9CICH</name>
<dbReference type="PANTHER" id="PTHR11505">
    <property type="entry name" value="L1 TRANSPOSABLE ELEMENT-RELATED"/>
    <property type="match status" value="1"/>
</dbReference>
<reference evidence="2" key="1">
    <citation type="submission" date="2023-09" db="UniProtKB">
        <authorList>
            <consortium name="Ensembl"/>
        </authorList>
    </citation>
    <scope>IDENTIFICATION</scope>
</reference>
<sequence>MANYNLRHSKRKKTTKTTGYQHALAARNMADGEEELPINKLLNAIKETKEELTKHIDKKTADIQITLTKIESSLNTLSEQVEEMEARVSTNEDDIKEMHNRTDKVEKLTTQLKDKIDDLENRSRRSNLRILNIPEQVEGHDAVGFLEKFIPQILGNDNFTSNITLERAHRVGKKSDRPRPFIAKFLNLRDKEKVLRLARSKGETTYENKKISFFPDYSIDLQRRRDEFRDVKQRLREKEIEYALMYPAQLRVRHQGSIKIFPTPAEAQLAIRTNVAISGIKFGTSEHKLSLYADDLLLY</sequence>
<evidence type="ECO:0000256" key="1">
    <source>
        <dbReference type="SAM" id="Coils"/>
    </source>
</evidence>
<dbReference type="Gene3D" id="3.30.70.1820">
    <property type="entry name" value="L1 transposable element, RRM domain"/>
    <property type="match status" value="1"/>
</dbReference>
<dbReference type="Ensembl" id="ENSPNYT00000004405.1">
    <property type="protein sequence ID" value="ENSPNYP00000004299.1"/>
    <property type="gene ID" value="ENSPNYG00000003325.1"/>
</dbReference>
<feature type="coiled-coil region" evidence="1">
    <location>
        <begin position="38"/>
        <end position="122"/>
    </location>
</feature>
<evidence type="ECO:0000313" key="2">
    <source>
        <dbReference type="Ensembl" id="ENSPNYP00000004299.1"/>
    </source>
</evidence>
<protein>
    <recommendedName>
        <fullName evidence="3">L1 transposable element RRM domain-containing protein</fullName>
    </recommendedName>
</protein>
<proteinExistence type="predicted"/>
<evidence type="ECO:0008006" key="3">
    <source>
        <dbReference type="Google" id="ProtNLM"/>
    </source>
</evidence>
<dbReference type="GeneTree" id="ENSGT00940000160789"/>
<organism evidence="2">
    <name type="scientific">Pundamilia nyererei</name>
    <dbReference type="NCBI Taxonomy" id="303518"/>
    <lineage>
        <taxon>Eukaryota</taxon>
        <taxon>Metazoa</taxon>
        <taxon>Chordata</taxon>
        <taxon>Craniata</taxon>
        <taxon>Vertebrata</taxon>
        <taxon>Euteleostomi</taxon>
        <taxon>Actinopterygii</taxon>
        <taxon>Neopterygii</taxon>
        <taxon>Teleostei</taxon>
        <taxon>Neoteleostei</taxon>
        <taxon>Acanthomorphata</taxon>
        <taxon>Ovalentaria</taxon>
        <taxon>Cichlomorphae</taxon>
        <taxon>Cichliformes</taxon>
        <taxon>Cichlidae</taxon>
        <taxon>African cichlids</taxon>
        <taxon>Pseudocrenilabrinae</taxon>
        <taxon>Haplochromini</taxon>
        <taxon>Pundamilia</taxon>
    </lineage>
</organism>
<dbReference type="AlphaFoldDB" id="A0A3B4F3U7"/>
<accession>A0A3B4F3U7</accession>